<sequence length="316" mass="34885">MSIQEARQGKGIDGIIVESQNNSDYLVHPSLGMRYPVMAEFYDCAAKLSQMDRLGIDISILSVVPLWLFHWTPSEIAQDFCRQANDWLANFVSRSDRLAGMATVPLQAPDAAAKELTRAVTDLGLQGVQVGTTVNGVPLDDEMFKPFFDAAEELGSAVSIHPCYSGKPPPFQDYYMKNLTGNPLATATAASRLILSGFLDRHPRLKIILVHAGGFMPYQIGRLDHGFNVRQETSAHIQKRPSEYLRRFYFDTITHAPAPLAFLVDLVGEDRVILGTDIPFDMADTDFSHIIEQAQLPPNATTAIESGNAMELFNLG</sequence>
<evidence type="ECO:0000313" key="3">
    <source>
        <dbReference type="EMBL" id="SVC83132.1"/>
    </source>
</evidence>
<dbReference type="PANTHER" id="PTHR21240:SF28">
    <property type="entry name" value="ISO-OROTATE DECARBOXYLASE (EUROFUNG)"/>
    <property type="match status" value="1"/>
</dbReference>
<dbReference type="PANTHER" id="PTHR21240">
    <property type="entry name" value="2-AMINO-3-CARBOXYLMUCONATE-6-SEMIALDEHYDE DECARBOXYLASE"/>
    <property type="match status" value="1"/>
</dbReference>
<dbReference type="EMBL" id="UINC01113490">
    <property type="protein sequence ID" value="SVC83132.1"/>
    <property type="molecule type" value="Genomic_DNA"/>
</dbReference>
<dbReference type="Pfam" id="PF04909">
    <property type="entry name" value="Amidohydro_2"/>
    <property type="match status" value="1"/>
</dbReference>
<dbReference type="GO" id="GO:0016787">
    <property type="term" value="F:hydrolase activity"/>
    <property type="evidence" value="ECO:0007669"/>
    <property type="project" value="InterPro"/>
</dbReference>
<keyword evidence="1" id="KW-0456">Lyase</keyword>
<evidence type="ECO:0000259" key="2">
    <source>
        <dbReference type="Pfam" id="PF04909"/>
    </source>
</evidence>
<dbReference type="InterPro" id="IPR006680">
    <property type="entry name" value="Amidohydro-rel"/>
</dbReference>
<dbReference type="SUPFAM" id="SSF51556">
    <property type="entry name" value="Metallo-dependent hydrolases"/>
    <property type="match status" value="1"/>
</dbReference>
<proteinExistence type="predicted"/>
<reference evidence="3" key="1">
    <citation type="submission" date="2018-05" db="EMBL/GenBank/DDBJ databases">
        <authorList>
            <person name="Lanie J.A."/>
            <person name="Ng W.-L."/>
            <person name="Kazmierczak K.M."/>
            <person name="Andrzejewski T.M."/>
            <person name="Davidsen T.M."/>
            <person name="Wayne K.J."/>
            <person name="Tettelin H."/>
            <person name="Glass J.I."/>
            <person name="Rusch D."/>
            <person name="Podicherti R."/>
            <person name="Tsui H.-C.T."/>
            <person name="Winkler M.E."/>
        </authorList>
    </citation>
    <scope>NUCLEOTIDE SEQUENCE</scope>
</reference>
<dbReference type="Gene3D" id="3.20.20.140">
    <property type="entry name" value="Metal-dependent hydrolases"/>
    <property type="match status" value="1"/>
</dbReference>
<feature type="domain" description="Amidohydrolase-related" evidence="2">
    <location>
        <begin position="69"/>
        <end position="315"/>
    </location>
</feature>
<gene>
    <name evidence="3" type="ORF">METZ01_LOCUS335986</name>
</gene>
<protein>
    <recommendedName>
        <fullName evidence="2">Amidohydrolase-related domain-containing protein</fullName>
    </recommendedName>
</protein>
<dbReference type="InterPro" id="IPR032466">
    <property type="entry name" value="Metal_Hydrolase"/>
</dbReference>
<dbReference type="GO" id="GO:0016831">
    <property type="term" value="F:carboxy-lyase activity"/>
    <property type="evidence" value="ECO:0007669"/>
    <property type="project" value="InterPro"/>
</dbReference>
<evidence type="ECO:0000256" key="1">
    <source>
        <dbReference type="ARBA" id="ARBA00023239"/>
    </source>
</evidence>
<dbReference type="InterPro" id="IPR032465">
    <property type="entry name" value="ACMSD"/>
</dbReference>
<accession>A0A382QEU8</accession>
<name>A0A382QEU8_9ZZZZ</name>
<dbReference type="GO" id="GO:0005737">
    <property type="term" value="C:cytoplasm"/>
    <property type="evidence" value="ECO:0007669"/>
    <property type="project" value="TreeGrafter"/>
</dbReference>
<dbReference type="GO" id="GO:0019748">
    <property type="term" value="P:secondary metabolic process"/>
    <property type="evidence" value="ECO:0007669"/>
    <property type="project" value="TreeGrafter"/>
</dbReference>
<dbReference type="AlphaFoldDB" id="A0A382QEU8"/>
<organism evidence="3">
    <name type="scientific">marine metagenome</name>
    <dbReference type="NCBI Taxonomy" id="408172"/>
    <lineage>
        <taxon>unclassified sequences</taxon>
        <taxon>metagenomes</taxon>
        <taxon>ecological metagenomes</taxon>
    </lineage>
</organism>